<dbReference type="Proteomes" id="UP001596495">
    <property type="component" value="Unassembled WGS sequence"/>
</dbReference>
<gene>
    <name evidence="1" type="ORF">ACFQNJ_17225</name>
</gene>
<evidence type="ECO:0000313" key="2">
    <source>
        <dbReference type="Proteomes" id="UP001596495"/>
    </source>
</evidence>
<accession>A0ABW2RDR5</accession>
<dbReference type="RefSeq" id="WP_382259771.1">
    <property type="nucleotide sequence ID" value="NZ_JBHTBX010000015.1"/>
</dbReference>
<protein>
    <submittedName>
        <fullName evidence="1">Uncharacterized protein</fullName>
    </submittedName>
</protein>
<keyword evidence="2" id="KW-1185">Reference proteome</keyword>
<sequence length="116" mass="13262">MNWYREAEEHASSDPWVTGLRKRAKWHRAQAADVAHTNVADIAHHDREAQRLDDEADKIVMMAVAKAGVAAGEFKNYSTREDHDLGFVIEIETDQGWNPDPFWVQHAPERMAEVPN</sequence>
<evidence type="ECO:0000313" key="1">
    <source>
        <dbReference type="EMBL" id="MFC7436253.1"/>
    </source>
</evidence>
<dbReference type="EMBL" id="JBHTBX010000015">
    <property type="protein sequence ID" value="MFC7436253.1"/>
    <property type="molecule type" value="Genomic_DNA"/>
</dbReference>
<organism evidence="1 2">
    <name type="scientific">Hydrogenophaga bisanensis</name>
    <dbReference type="NCBI Taxonomy" id="439611"/>
    <lineage>
        <taxon>Bacteria</taxon>
        <taxon>Pseudomonadati</taxon>
        <taxon>Pseudomonadota</taxon>
        <taxon>Betaproteobacteria</taxon>
        <taxon>Burkholderiales</taxon>
        <taxon>Comamonadaceae</taxon>
        <taxon>Hydrogenophaga</taxon>
    </lineage>
</organism>
<reference evidence="2" key="1">
    <citation type="journal article" date="2019" name="Int. J. Syst. Evol. Microbiol.">
        <title>The Global Catalogue of Microorganisms (GCM) 10K type strain sequencing project: providing services to taxonomists for standard genome sequencing and annotation.</title>
        <authorList>
            <consortium name="The Broad Institute Genomics Platform"/>
            <consortium name="The Broad Institute Genome Sequencing Center for Infectious Disease"/>
            <person name="Wu L."/>
            <person name="Ma J."/>
        </authorList>
    </citation>
    <scope>NUCLEOTIDE SEQUENCE [LARGE SCALE GENOMIC DNA]</scope>
    <source>
        <strain evidence="2">CCUG 54518</strain>
    </source>
</reference>
<comment type="caution">
    <text evidence="1">The sequence shown here is derived from an EMBL/GenBank/DDBJ whole genome shotgun (WGS) entry which is preliminary data.</text>
</comment>
<name>A0ABW2RDR5_9BURK</name>
<proteinExistence type="predicted"/>